<reference evidence="3" key="1">
    <citation type="submission" date="2015-06" db="EMBL/GenBank/DDBJ databases">
        <title>Expansion of signal transduction pathways in fungi by whole-genome duplication.</title>
        <authorList>
            <consortium name="DOE Joint Genome Institute"/>
            <person name="Corrochano L.M."/>
            <person name="Kuo A."/>
            <person name="Marcet-Houben M."/>
            <person name="Polaino S."/>
            <person name="Salamov A."/>
            <person name="Villalobos J.M."/>
            <person name="Alvarez M.I."/>
            <person name="Avalos J."/>
            <person name="Benito E.P."/>
            <person name="Benoit I."/>
            <person name="Burger G."/>
            <person name="Camino L.P."/>
            <person name="Canovas D."/>
            <person name="Cerda-Olmedo E."/>
            <person name="Cheng J.-F."/>
            <person name="Dominguez A."/>
            <person name="Elias M."/>
            <person name="Eslava A.P."/>
            <person name="Glaser F."/>
            <person name="Grimwood J."/>
            <person name="Gutierrez G."/>
            <person name="Heitman J."/>
            <person name="Henrissat B."/>
            <person name="Iturriaga E.A."/>
            <person name="Lang B.F."/>
            <person name="Lavin J.L."/>
            <person name="Lee S."/>
            <person name="Li W."/>
            <person name="Lindquist E."/>
            <person name="Lopez-Garcia S."/>
            <person name="Luque E.M."/>
            <person name="Marcos A.T."/>
            <person name="Martin J."/>
            <person name="McCluskey K."/>
            <person name="Medina H.R."/>
            <person name="Miralles-Duran A."/>
            <person name="Miyazaki A."/>
            <person name="Munoz-Torres E."/>
            <person name="Oguiza J.A."/>
            <person name="Ohm R."/>
            <person name="Olmedo M."/>
            <person name="Orejas M."/>
            <person name="Ortiz-Castellanos L."/>
            <person name="Pisabarro A.G."/>
            <person name="Rodriguez-Romero J."/>
            <person name="Ruiz-Herrera J."/>
            <person name="Ruiz-Vazquez R."/>
            <person name="Sanz C."/>
            <person name="Schackwitz W."/>
            <person name="Schmutz J."/>
            <person name="Shahriari M."/>
            <person name="Shelest E."/>
            <person name="Silva-Franco F."/>
            <person name="Soanes D."/>
            <person name="Syed K."/>
            <person name="Tagua V.G."/>
            <person name="Talbot N.J."/>
            <person name="Thon M."/>
            <person name="De vries R.P."/>
            <person name="Wiebenga A."/>
            <person name="Yadav J.S."/>
            <person name="Braun E.L."/>
            <person name="Baker S."/>
            <person name="Garre V."/>
            <person name="Horwitz B."/>
            <person name="Torres-Martinez S."/>
            <person name="Idnurm A."/>
            <person name="Herrera-Estrella A."/>
            <person name="Gabaldon T."/>
            <person name="Grigoriev I.V."/>
        </authorList>
    </citation>
    <scope>NUCLEOTIDE SEQUENCE [LARGE SCALE GENOMIC DNA]</scope>
    <source>
        <strain evidence="3">NRRL 1555(-)</strain>
    </source>
</reference>
<sequence>MGVNAEAPGVGFLKNVAALIQDTGAMLDEMLYSKASFSHTAIRSAVSTPSTPHVDEKEKKIGRSS</sequence>
<dbReference type="AlphaFoldDB" id="A0A167L672"/>
<name>A0A167L672_PHYB8</name>
<feature type="compositionally biased region" description="Basic and acidic residues" evidence="1">
    <location>
        <begin position="53"/>
        <end position="65"/>
    </location>
</feature>
<dbReference type="GeneID" id="28993187"/>
<dbReference type="RefSeq" id="XP_018287727.1">
    <property type="nucleotide sequence ID" value="XM_018432281.1"/>
</dbReference>
<dbReference type="EMBL" id="KV440991">
    <property type="protein sequence ID" value="OAD69687.1"/>
    <property type="molecule type" value="Genomic_DNA"/>
</dbReference>
<accession>A0A167L672</accession>
<proteinExistence type="predicted"/>
<feature type="region of interest" description="Disordered" evidence="1">
    <location>
        <begin position="44"/>
        <end position="65"/>
    </location>
</feature>
<evidence type="ECO:0000313" key="3">
    <source>
        <dbReference type="Proteomes" id="UP000077315"/>
    </source>
</evidence>
<dbReference type="InParanoid" id="A0A167L672"/>
<gene>
    <name evidence="2" type="ORF">PHYBLDRAFT_149468</name>
</gene>
<dbReference type="Proteomes" id="UP000077315">
    <property type="component" value="Unassembled WGS sequence"/>
</dbReference>
<evidence type="ECO:0000256" key="1">
    <source>
        <dbReference type="SAM" id="MobiDB-lite"/>
    </source>
</evidence>
<keyword evidence="3" id="KW-1185">Reference proteome</keyword>
<dbReference type="VEuPathDB" id="FungiDB:PHYBLDRAFT_149468"/>
<evidence type="ECO:0000313" key="2">
    <source>
        <dbReference type="EMBL" id="OAD69687.1"/>
    </source>
</evidence>
<protein>
    <submittedName>
        <fullName evidence="2">Uncharacterized protein</fullName>
    </submittedName>
</protein>
<organism evidence="2 3">
    <name type="scientific">Phycomyces blakesleeanus (strain ATCC 8743b / DSM 1359 / FGSC 10004 / NBRC 33097 / NRRL 1555)</name>
    <dbReference type="NCBI Taxonomy" id="763407"/>
    <lineage>
        <taxon>Eukaryota</taxon>
        <taxon>Fungi</taxon>
        <taxon>Fungi incertae sedis</taxon>
        <taxon>Mucoromycota</taxon>
        <taxon>Mucoromycotina</taxon>
        <taxon>Mucoromycetes</taxon>
        <taxon>Mucorales</taxon>
        <taxon>Phycomycetaceae</taxon>
        <taxon>Phycomyces</taxon>
    </lineage>
</organism>